<gene>
    <name evidence="2" type="ORF">AAF712_006520</name>
</gene>
<sequence length="202" mass="22293">MIVRVTSPDMLNSSLVDLSTNQTLYTVATTAEPSSPDLSSSMTSQEESLDEKQASTDKTVRITRIFTGSSTESSPLSEIRWRGRRPDITIGDEHVGNLAALFDTTHTRLSTKLLPKTLAIPTRFDSDYTWAATTTSLTLVDFNTNHVKGTFHQNVLRSSNTFINARIPGVGSNYLEFTSHPRAQDVEIIGKSLPILIIMFIS</sequence>
<organism evidence="2 3">
    <name type="scientific">Marasmius tenuissimus</name>
    <dbReference type="NCBI Taxonomy" id="585030"/>
    <lineage>
        <taxon>Eukaryota</taxon>
        <taxon>Fungi</taxon>
        <taxon>Dikarya</taxon>
        <taxon>Basidiomycota</taxon>
        <taxon>Agaricomycotina</taxon>
        <taxon>Agaricomycetes</taxon>
        <taxon>Agaricomycetidae</taxon>
        <taxon>Agaricales</taxon>
        <taxon>Marasmiineae</taxon>
        <taxon>Marasmiaceae</taxon>
        <taxon>Marasmius</taxon>
    </lineage>
</organism>
<feature type="region of interest" description="Disordered" evidence="1">
    <location>
        <begin position="30"/>
        <end position="55"/>
    </location>
</feature>
<comment type="caution">
    <text evidence="2">The sequence shown here is derived from an EMBL/GenBank/DDBJ whole genome shotgun (WGS) entry which is preliminary data.</text>
</comment>
<feature type="compositionally biased region" description="Low complexity" evidence="1">
    <location>
        <begin position="34"/>
        <end position="44"/>
    </location>
</feature>
<dbReference type="EMBL" id="JBBXMP010000035">
    <property type="protein sequence ID" value="KAL0066477.1"/>
    <property type="molecule type" value="Genomic_DNA"/>
</dbReference>
<evidence type="ECO:0000256" key="1">
    <source>
        <dbReference type="SAM" id="MobiDB-lite"/>
    </source>
</evidence>
<evidence type="ECO:0000313" key="2">
    <source>
        <dbReference type="EMBL" id="KAL0066477.1"/>
    </source>
</evidence>
<name>A0ABR3A1P6_9AGAR</name>
<proteinExistence type="predicted"/>
<evidence type="ECO:0000313" key="3">
    <source>
        <dbReference type="Proteomes" id="UP001437256"/>
    </source>
</evidence>
<keyword evidence="3" id="KW-1185">Reference proteome</keyword>
<protein>
    <submittedName>
        <fullName evidence="2">Uncharacterized protein</fullName>
    </submittedName>
</protein>
<accession>A0ABR3A1P6</accession>
<dbReference type="Proteomes" id="UP001437256">
    <property type="component" value="Unassembled WGS sequence"/>
</dbReference>
<reference evidence="2 3" key="1">
    <citation type="submission" date="2024-05" db="EMBL/GenBank/DDBJ databases">
        <title>A draft genome resource for the thread blight pathogen Marasmius tenuissimus strain MS-2.</title>
        <authorList>
            <person name="Yulfo-Soto G.E."/>
            <person name="Baruah I.K."/>
            <person name="Amoako-Attah I."/>
            <person name="Bukari Y."/>
            <person name="Meinhardt L.W."/>
            <person name="Bailey B.A."/>
            <person name="Cohen S.P."/>
        </authorList>
    </citation>
    <scope>NUCLEOTIDE SEQUENCE [LARGE SCALE GENOMIC DNA]</scope>
    <source>
        <strain evidence="2 3">MS-2</strain>
    </source>
</reference>